<feature type="transmembrane region" description="Helical" evidence="1">
    <location>
        <begin position="60"/>
        <end position="77"/>
    </location>
</feature>
<feature type="transmembrane region" description="Helical" evidence="1">
    <location>
        <begin position="32"/>
        <end position="53"/>
    </location>
</feature>
<sequence>MSRRNLLGFVLAGAIGTLGGWVFSILALPLPWMLGSMLFTAVAAIGGAPVALVLPIRNGFVTILGLMLGSSFTADLLTQLDQWASGMVLMIVSVTLMTIFSVQLFRRFGHFDHITAYFSSTPGGLGLMTLIGEQEGGEA</sequence>
<organism evidence="2">
    <name type="scientific">marine metagenome</name>
    <dbReference type="NCBI Taxonomy" id="408172"/>
    <lineage>
        <taxon>unclassified sequences</taxon>
        <taxon>metagenomes</taxon>
        <taxon>ecological metagenomes</taxon>
    </lineage>
</organism>
<keyword evidence="1" id="KW-1133">Transmembrane helix</keyword>
<dbReference type="GO" id="GO:0016020">
    <property type="term" value="C:membrane"/>
    <property type="evidence" value="ECO:0007669"/>
    <property type="project" value="InterPro"/>
</dbReference>
<dbReference type="Pfam" id="PF05145">
    <property type="entry name" value="AbrB"/>
    <property type="match status" value="1"/>
</dbReference>
<name>A0A382R1T0_9ZZZZ</name>
<dbReference type="GO" id="GO:0010468">
    <property type="term" value="P:regulation of gene expression"/>
    <property type="evidence" value="ECO:0007669"/>
    <property type="project" value="InterPro"/>
</dbReference>
<feature type="transmembrane region" description="Helical" evidence="1">
    <location>
        <begin position="7"/>
        <end position="26"/>
    </location>
</feature>
<evidence type="ECO:0008006" key="3">
    <source>
        <dbReference type="Google" id="ProtNLM"/>
    </source>
</evidence>
<protein>
    <recommendedName>
        <fullName evidence="3">AbrB family transcriptional regulator</fullName>
    </recommendedName>
</protein>
<dbReference type="AlphaFoldDB" id="A0A382R1T0"/>
<reference evidence="2" key="1">
    <citation type="submission" date="2018-05" db="EMBL/GenBank/DDBJ databases">
        <authorList>
            <person name="Lanie J.A."/>
            <person name="Ng W.-L."/>
            <person name="Kazmierczak K.M."/>
            <person name="Andrzejewski T.M."/>
            <person name="Davidsen T.M."/>
            <person name="Wayne K.J."/>
            <person name="Tettelin H."/>
            <person name="Glass J.I."/>
            <person name="Rusch D."/>
            <person name="Podicherti R."/>
            <person name="Tsui H.-C.T."/>
            <person name="Winkler M.E."/>
        </authorList>
    </citation>
    <scope>NUCLEOTIDE SEQUENCE</scope>
</reference>
<dbReference type="PANTHER" id="PTHR38457">
    <property type="entry name" value="REGULATOR ABRB-RELATED"/>
    <property type="match status" value="1"/>
</dbReference>
<gene>
    <name evidence="2" type="ORF">METZ01_LOCUS344041</name>
</gene>
<dbReference type="PANTHER" id="PTHR38457:SF1">
    <property type="entry name" value="REGULATOR ABRB-RELATED"/>
    <property type="match status" value="1"/>
</dbReference>
<proteinExistence type="predicted"/>
<evidence type="ECO:0000313" key="2">
    <source>
        <dbReference type="EMBL" id="SVC91187.1"/>
    </source>
</evidence>
<feature type="transmembrane region" description="Helical" evidence="1">
    <location>
        <begin position="83"/>
        <end position="105"/>
    </location>
</feature>
<keyword evidence="1" id="KW-0812">Transmembrane</keyword>
<feature type="non-terminal residue" evidence="2">
    <location>
        <position position="139"/>
    </location>
</feature>
<dbReference type="EMBL" id="UINC01118212">
    <property type="protein sequence ID" value="SVC91187.1"/>
    <property type="molecule type" value="Genomic_DNA"/>
</dbReference>
<accession>A0A382R1T0</accession>
<dbReference type="InterPro" id="IPR007820">
    <property type="entry name" value="AbrB_fam"/>
</dbReference>
<evidence type="ECO:0000256" key="1">
    <source>
        <dbReference type="SAM" id="Phobius"/>
    </source>
</evidence>
<keyword evidence="1" id="KW-0472">Membrane</keyword>